<evidence type="ECO:0000313" key="2">
    <source>
        <dbReference type="Proteomes" id="UP000265618"/>
    </source>
</evidence>
<organism evidence="1 2">
    <name type="scientific">Kipferlia bialata</name>
    <dbReference type="NCBI Taxonomy" id="797122"/>
    <lineage>
        <taxon>Eukaryota</taxon>
        <taxon>Metamonada</taxon>
        <taxon>Carpediemonas-like organisms</taxon>
        <taxon>Kipferlia</taxon>
    </lineage>
</organism>
<accession>A0A9K3GRG6</accession>
<comment type="caution">
    <text evidence="1">The sequence shown here is derived from an EMBL/GenBank/DDBJ whole genome shotgun (WGS) entry which is preliminary data.</text>
</comment>
<dbReference type="Proteomes" id="UP000265618">
    <property type="component" value="Unassembled WGS sequence"/>
</dbReference>
<gene>
    <name evidence="1" type="ORF">KIPB_016216</name>
</gene>
<reference evidence="1 2" key="1">
    <citation type="journal article" date="2018" name="PLoS ONE">
        <title>The draft genome of Kipferlia bialata reveals reductive genome evolution in fornicate parasites.</title>
        <authorList>
            <person name="Tanifuji G."/>
            <person name="Takabayashi S."/>
            <person name="Kume K."/>
            <person name="Takagi M."/>
            <person name="Nakayama T."/>
            <person name="Kamikawa R."/>
            <person name="Inagaki Y."/>
            <person name="Hashimoto T."/>
        </authorList>
    </citation>
    <scope>NUCLEOTIDE SEQUENCE [LARGE SCALE GENOMIC DNA]</scope>
    <source>
        <strain evidence="1">NY0173</strain>
    </source>
</reference>
<evidence type="ECO:0000313" key="1">
    <source>
        <dbReference type="EMBL" id="GIQ92443.1"/>
    </source>
</evidence>
<name>A0A9K3GRG6_9EUKA</name>
<dbReference type="AlphaFoldDB" id="A0A9K3GRG6"/>
<dbReference type="EMBL" id="BDIP01009719">
    <property type="protein sequence ID" value="GIQ92443.1"/>
    <property type="molecule type" value="Genomic_DNA"/>
</dbReference>
<sequence>MSPLSPQDASRMIVISSVVCCLCQLDRAVVWAYRPLTQWIYGQGRMFNQLMYVPCFYLIPNDIPSITISLLMLGRGKPQRKSQKTRLQSDQAFQADLIRHMESGGC</sequence>
<protein>
    <submittedName>
        <fullName evidence="1">Uncharacterized protein</fullName>
    </submittedName>
</protein>
<keyword evidence="2" id="KW-1185">Reference proteome</keyword>
<proteinExistence type="predicted"/>